<feature type="binding site" evidence="7">
    <location>
        <position position="171"/>
    </location>
    <ligand>
        <name>3-phosphoshikimate</name>
        <dbReference type="ChEBI" id="CHEBI:145989"/>
    </ligand>
</feature>
<comment type="pathway">
    <text evidence="1 7">Metabolic intermediate biosynthesis; chorismate biosynthesis; chorismate from D-erythrose 4-phosphate and phosphoenolpyruvate: step 6/7.</text>
</comment>
<dbReference type="Gene3D" id="3.65.10.10">
    <property type="entry name" value="Enolpyruvate transferase domain"/>
    <property type="match status" value="3"/>
</dbReference>
<protein>
    <recommendedName>
        <fullName evidence="7">3-phosphoshikimate 1-carboxyvinyltransferase</fullName>
        <ecNumber evidence="7">2.5.1.19</ecNumber>
    </recommendedName>
    <alternativeName>
        <fullName evidence="7">5-enolpyruvylshikimate-3-phosphate synthase</fullName>
        <shortName evidence="7">EPSP synthase</shortName>
        <shortName evidence="7">EPSPS</shortName>
    </alternativeName>
</protein>
<dbReference type="InterPro" id="IPR013792">
    <property type="entry name" value="RNA3'P_cycl/enolpyr_Trfase_a/b"/>
</dbReference>
<evidence type="ECO:0000256" key="4">
    <source>
        <dbReference type="ARBA" id="ARBA00022679"/>
    </source>
</evidence>
<dbReference type="PROSITE" id="PS00885">
    <property type="entry name" value="EPSP_SYNTHASE_2"/>
    <property type="match status" value="1"/>
</dbReference>
<evidence type="ECO:0000259" key="8">
    <source>
        <dbReference type="Pfam" id="PF00275"/>
    </source>
</evidence>
<proteinExistence type="inferred from homology"/>
<feature type="binding site" evidence="7">
    <location>
        <position position="375"/>
    </location>
    <ligand>
        <name>phosphoenolpyruvate</name>
        <dbReference type="ChEBI" id="CHEBI:58702"/>
    </ligand>
</feature>
<feature type="binding site" evidence="7">
    <location>
        <position position="400"/>
    </location>
    <ligand>
        <name>phosphoenolpyruvate</name>
        <dbReference type="ChEBI" id="CHEBI:58702"/>
    </ligand>
</feature>
<dbReference type="GO" id="GO:0008652">
    <property type="term" value="P:amino acid biosynthetic process"/>
    <property type="evidence" value="ECO:0007669"/>
    <property type="project" value="UniProtKB-KW"/>
</dbReference>
<dbReference type="InterPro" id="IPR023193">
    <property type="entry name" value="EPSP_synthase_CS"/>
</dbReference>
<accession>A0A9D2KTY6</accession>
<comment type="subunit">
    <text evidence="7">Monomer.</text>
</comment>
<gene>
    <name evidence="7" type="primary">aroA</name>
    <name evidence="9" type="ORF">H9785_04100</name>
</gene>
<feature type="binding site" evidence="7">
    <location>
        <position position="22"/>
    </location>
    <ligand>
        <name>3-phosphoshikimate</name>
        <dbReference type="ChEBI" id="CHEBI:145989"/>
    </ligand>
</feature>
<keyword evidence="4 7" id="KW-0808">Transferase</keyword>
<organism evidence="9 10">
    <name type="scientific">Candidatus Bacteroides intestinavium</name>
    <dbReference type="NCBI Taxonomy" id="2838469"/>
    <lineage>
        <taxon>Bacteria</taxon>
        <taxon>Pseudomonadati</taxon>
        <taxon>Bacteroidota</taxon>
        <taxon>Bacteroidia</taxon>
        <taxon>Bacteroidales</taxon>
        <taxon>Bacteroidaceae</taxon>
        <taxon>Bacteroides</taxon>
    </lineage>
</organism>
<feature type="binding site" evidence="7">
    <location>
        <position position="21"/>
    </location>
    <ligand>
        <name>phosphoenolpyruvate</name>
        <dbReference type="ChEBI" id="CHEBI:58702"/>
    </ligand>
</feature>
<feature type="binding site" evidence="7">
    <location>
        <position position="69"/>
    </location>
    <ligand>
        <name>phosphoenolpyruvate</name>
        <dbReference type="ChEBI" id="CHEBI:58702"/>
    </ligand>
</feature>
<dbReference type="GO" id="GO:0003866">
    <property type="term" value="F:3-phosphoshikimate 1-carboxyvinyltransferase activity"/>
    <property type="evidence" value="ECO:0007669"/>
    <property type="project" value="UniProtKB-UniRule"/>
</dbReference>
<dbReference type="GO" id="GO:0005737">
    <property type="term" value="C:cytoplasm"/>
    <property type="evidence" value="ECO:0007669"/>
    <property type="project" value="UniProtKB-SubCell"/>
</dbReference>
<evidence type="ECO:0000256" key="5">
    <source>
        <dbReference type="ARBA" id="ARBA00023141"/>
    </source>
</evidence>
<sequence length="419" mass="45918">MQYILHSSEDLQALIHLPSSKSISNRVLILHALSGGNIRPDNLSDCDDTHVMVRALEHPSDIVDIGAAGTAMRFLTAYLSVTPGIRLLTGTSRMQQRPIGILVDALRSLGAQIEYAGQEGFPPLRITGTRLGGQEVSMAGHVSSQYISALLMIGPVLPGGLTLHLTGNIISRPYINLTLRLMSDFGARAEWAAPDCIRVYPGAYQDRPFRVESDWSAASYWYEIMALMSAAGGASHRQGAMEIVLPGLLEDSYQGDSHGAALFARLGVQTDFTPQGGVVLHPGQAPDTHLEADLVNIPDLAQTFVVTCCLLGVTFRFTGLQSLKIKETDRLSALVTELRKLGYVLRCEQDRILVWEGERCPAQQTPVIDTYEDHRMAMAFAPACIRVPGLRIAEPKVVSKSYPHFWEDLRKVGFRVEEA</sequence>
<comment type="caution">
    <text evidence="9">The sequence shown here is derived from an EMBL/GenBank/DDBJ whole genome shotgun (WGS) entry which is preliminary data.</text>
</comment>
<reference evidence="9" key="2">
    <citation type="submission" date="2021-04" db="EMBL/GenBank/DDBJ databases">
        <authorList>
            <person name="Gilroy R."/>
        </authorList>
    </citation>
    <scope>NUCLEOTIDE SEQUENCE</scope>
    <source>
        <strain evidence="9">ChiHecec1B25-7008</strain>
    </source>
</reference>
<feature type="binding site" evidence="7">
    <location>
        <position position="326"/>
    </location>
    <ligand>
        <name>3-phosphoshikimate</name>
        <dbReference type="ChEBI" id="CHEBI:145989"/>
    </ligand>
</feature>
<feature type="active site" description="Proton acceptor" evidence="7">
    <location>
        <position position="299"/>
    </location>
</feature>
<dbReference type="EMBL" id="DWZE01000053">
    <property type="protein sequence ID" value="HJA83135.1"/>
    <property type="molecule type" value="Genomic_DNA"/>
</dbReference>
<comment type="caution">
    <text evidence="7">Lacks conserved residue(s) required for the propagation of feature annotation.</text>
</comment>
<dbReference type="InterPro" id="IPR006264">
    <property type="entry name" value="EPSP_synthase"/>
</dbReference>
<feature type="binding site" evidence="7">
    <location>
        <position position="145"/>
    </location>
    <ligand>
        <name>3-phosphoshikimate</name>
        <dbReference type="ChEBI" id="CHEBI:145989"/>
    </ligand>
</feature>
<reference evidence="9" key="1">
    <citation type="journal article" date="2021" name="PeerJ">
        <title>Extensive microbial diversity within the chicken gut microbiome revealed by metagenomics and culture.</title>
        <authorList>
            <person name="Gilroy R."/>
            <person name="Ravi A."/>
            <person name="Getino M."/>
            <person name="Pursley I."/>
            <person name="Horton D.L."/>
            <person name="Alikhan N.F."/>
            <person name="Baker D."/>
            <person name="Gharbi K."/>
            <person name="Hall N."/>
            <person name="Watson M."/>
            <person name="Adriaenssens E.M."/>
            <person name="Foster-Nyarko E."/>
            <person name="Jarju S."/>
            <person name="Secka A."/>
            <person name="Antonio M."/>
            <person name="Oren A."/>
            <person name="Chaudhuri R.R."/>
            <person name="La Ragione R."/>
            <person name="Hildebrand F."/>
            <person name="Pallen M.J."/>
        </authorList>
    </citation>
    <scope>NUCLEOTIDE SEQUENCE</scope>
    <source>
        <strain evidence="9">ChiHecec1B25-7008</strain>
    </source>
</reference>
<dbReference type="InterPro" id="IPR001986">
    <property type="entry name" value="Enolpyruvate_Tfrase_dom"/>
</dbReference>
<dbReference type="InterPro" id="IPR036968">
    <property type="entry name" value="Enolpyruvate_Tfrase_sf"/>
</dbReference>
<dbReference type="EC" id="2.5.1.19" evidence="7"/>
<dbReference type="PIRSF" id="PIRSF000505">
    <property type="entry name" value="EPSPS"/>
    <property type="match status" value="1"/>
</dbReference>
<feature type="binding site" evidence="7">
    <location>
        <position position="97"/>
    </location>
    <ligand>
        <name>phosphoenolpyruvate</name>
        <dbReference type="ChEBI" id="CHEBI:58702"/>
    </ligand>
</feature>
<feature type="binding site" evidence="7">
    <location>
        <position position="330"/>
    </location>
    <ligand>
        <name>phosphoenolpyruvate</name>
        <dbReference type="ChEBI" id="CHEBI:58702"/>
    </ligand>
</feature>
<dbReference type="SUPFAM" id="SSF55205">
    <property type="entry name" value="EPT/RTPC-like"/>
    <property type="match status" value="1"/>
</dbReference>
<evidence type="ECO:0000256" key="1">
    <source>
        <dbReference type="ARBA" id="ARBA00004811"/>
    </source>
</evidence>
<comment type="catalytic activity">
    <reaction evidence="6">
        <text>3-phosphoshikimate + phosphoenolpyruvate = 5-O-(1-carboxyvinyl)-3-phosphoshikimate + phosphate</text>
        <dbReference type="Rhea" id="RHEA:21256"/>
        <dbReference type="ChEBI" id="CHEBI:43474"/>
        <dbReference type="ChEBI" id="CHEBI:57701"/>
        <dbReference type="ChEBI" id="CHEBI:58702"/>
        <dbReference type="ChEBI" id="CHEBI:145989"/>
        <dbReference type="EC" id="2.5.1.19"/>
    </reaction>
    <physiologicalReaction direction="left-to-right" evidence="6">
        <dbReference type="Rhea" id="RHEA:21257"/>
    </physiologicalReaction>
</comment>
<evidence type="ECO:0000313" key="9">
    <source>
        <dbReference type="EMBL" id="HJA83135.1"/>
    </source>
</evidence>
<comment type="function">
    <text evidence="7">Catalyzes the transfer of the enolpyruvyl moiety of phosphoenolpyruvate (PEP) to the 5-hydroxyl of shikimate-3-phosphate (S3P) to produce enolpyruvyl shikimate-3-phosphate and inorganic phosphate.</text>
</comment>
<dbReference type="GO" id="GO:0009423">
    <property type="term" value="P:chorismate biosynthetic process"/>
    <property type="evidence" value="ECO:0007669"/>
    <property type="project" value="UniProtKB-UniRule"/>
</dbReference>
<keyword evidence="7" id="KW-0963">Cytoplasm</keyword>
<feature type="binding site" evidence="7">
    <location>
        <position position="145"/>
    </location>
    <ligand>
        <name>phosphoenolpyruvate</name>
        <dbReference type="ChEBI" id="CHEBI:58702"/>
    </ligand>
</feature>
<evidence type="ECO:0000313" key="10">
    <source>
        <dbReference type="Proteomes" id="UP000823860"/>
    </source>
</evidence>
<dbReference type="HAMAP" id="MF_00210">
    <property type="entry name" value="EPSP_synth"/>
    <property type="match status" value="1"/>
</dbReference>
<dbReference type="AlphaFoldDB" id="A0A9D2KTY6"/>
<dbReference type="Pfam" id="PF00275">
    <property type="entry name" value="EPSP_synthase"/>
    <property type="match status" value="1"/>
</dbReference>
<feature type="binding site" evidence="7">
    <location>
        <position position="21"/>
    </location>
    <ligand>
        <name>3-phosphoshikimate</name>
        <dbReference type="ChEBI" id="CHEBI:145989"/>
    </ligand>
</feature>
<dbReference type="Proteomes" id="UP000823860">
    <property type="component" value="Unassembled WGS sequence"/>
</dbReference>
<feature type="domain" description="Enolpyruvate transferase" evidence="8">
    <location>
        <begin position="56"/>
        <end position="409"/>
    </location>
</feature>
<keyword evidence="3 7" id="KW-0028">Amino-acid biosynthesis</keyword>
<evidence type="ECO:0000256" key="6">
    <source>
        <dbReference type="ARBA" id="ARBA00044633"/>
    </source>
</evidence>
<dbReference type="PANTHER" id="PTHR21090">
    <property type="entry name" value="AROM/DEHYDROQUINATE SYNTHASE"/>
    <property type="match status" value="1"/>
</dbReference>
<feature type="binding site" evidence="7">
    <location>
        <position position="26"/>
    </location>
    <ligand>
        <name>3-phosphoshikimate</name>
        <dbReference type="ChEBI" id="CHEBI:145989"/>
    </ligand>
</feature>
<feature type="binding site" evidence="7">
    <location>
        <position position="143"/>
    </location>
    <ligand>
        <name>3-phosphoshikimate</name>
        <dbReference type="ChEBI" id="CHEBI:145989"/>
    </ligand>
</feature>
<evidence type="ECO:0000256" key="2">
    <source>
        <dbReference type="ARBA" id="ARBA00009948"/>
    </source>
</evidence>
<dbReference type="CDD" id="cd01556">
    <property type="entry name" value="EPSP_synthase"/>
    <property type="match status" value="1"/>
</dbReference>
<feature type="binding site" evidence="7">
    <location>
        <position position="299"/>
    </location>
    <ligand>
        <name>3-phosphoshikimate</name>
        <dbReference type="ChEBI" id="CHEBI:145989"/>
    </ligand>
</feature>
<comment type="similarity">
    <text evidence="2 7">Belongs to the EPSP synthase family.</text>
</comment>
<name>A0A9D2KTY6_9BACE</name>
<dbReference type="GO" id="GO:0009073">
    <property type="term" value="P:aromatic amino acid family biosynthetic process"/>
    <property type="evidence" value="ECO:0007669"/>
    <property type="project" value="UniProtKB-KW"/>
</dbReference>
<evidence type="ECO:0000256" key="3">
    <source>
        <dbReference type="ARBA" id="ARBA00022605"/>
    </source>
</evidence>
<dbReference type="PANTHER" id="PTHR21090:SF5">
    <property type="entry name" value="PENTAFUNCTIONAL AROM POLYPEPTIDE"/>
    <property type="match status" value="1"/>
</dbReference>
<evidence type="ECO:0000256" key="7">
    <source>
        <dbReference type="HAMAP-Rule" id="MF_00210"/>
    </source>
</evidence>
<keyword evidence="5 7" id="KW-0057">Aromatic amino acid biosynthesis</keyword>
<comment type="subcellular location">
    <subcellularLocation>
        <location evidence="7">Cytoplasm</location>
    </subcellularLocation>
</comment>
<feature type="binding site" evidence="7">
    <location>
        <position position="144"/>
    </location>
    <ligand>
        <name>3-phosphoshikimate</name>
        <dbReference type="ChEBI" id="CHEBI:145989"/>
    </ligand>
</feature>